<name>A0ABT5UYB7_EUBLI</name>
<dbReference type="RefSeq" id="WP_195840241.1">
    <property type="nucleotide sequence ID" value="NZ_JAJCLO010000029.1"/>
</dbReference>
<comment type="caution">
    <text evidence="1">The sequence shown here is derived from an EMBL/GenBank/DDBJ whole genome shotgun (WGS) entry which is preliminary data.</text>
</comment>
<gene>
    <name evidence="1" type="ORF">PTZ04_21470</name>
</gene>
<proteinExistence type="predicted"/>
<organism evidence="1 2">
    <name type="scientific">Eubacterium limosum</name>
    <dbReference type="NCBI Taxonomy" id="1736"/>
    <lineage>
        <taxon>Bacteria</taxon>
        <taxon>Bacillati</taxon>
        <taxon>Bacillota</taxon>
        <taxon>Clostridia</taxon>
        <taxon>Eubacteriales</taxon>
        <taxon>Eubacteriaceae</taxon>
        <taxon>Eubacterium</taxon>
    </lineage>
</organism>
<evidence type="ECO:0000313" key="2">
    <source>
        <dbReference type="Proteomes" id="UP001215087"/>
    </source>
</evidence>
<keyword evidence="2" id="KW-1185">Reference proteome</keyword>
<protein>
    <submittedName>
        <fullName evidence="1">Uncharacterized protein</fullName>
    </submittedName>
</protein>
<sequence>MEQEVKLFGEIQLKTGEQAFIVDILKPGKSYIADIEGPDGTYTDFVHPEDIAAVMN</sequence>
<dbReference type="Proteomes" id="UP001215087">
    <property type="component" value="Unassembled WGS sequence"/>
</dbReference>
<reference evidence="1 2" key="1">
    <citation type="submission" date="2023-02" db="EMBL/GenBank/DDBJ databases">
        <title>Comparative genome analysis of Eubacterium limosum species.</title>
        <authorList>
            <person name="Bak J.E."/>
        </authorList>
    </citation>
    <scope>NUCLEOTIDE SEQUENCE [LARGE SCALE GENOMIC DNA]</scope>
    <source>
        <strain evidence="1 2">KGMB01548</strain>
    </source>
</reference>
<accession>A0ABT5UYB7</accession>
<dbReference type="EMBL" id="JAQSVD010000021">
    <property type="protein sequence ID" value="MDE1472836.1"/>
    <property type="molecule type" value="Genomic_DNA"/>
</dbReference>
<evidence type="ECO:0000313" key="1">
    <source>
        <dbReference type="EMBL" id="MDE1472836.1"/>
    </source>
</evidence>